<dbReference type="EMBL" id="EAAA01001770">
    <property type="status" value="NOT_ANNOTATED_CDS"/>
    <property type="molecule type" value="Genomic_DNA"/>
</dbReference>
<accession>H2XZC8</accession>
<dbReference type="OMA" id="ASEMACT"/>
<proteinExistence type="predicted"/>
<reference evidence="5" key="3">
    <citation type="submission" date="2025-08" db="UniProtKB">
        <authorList>
            <consortium name="Ensembl"/>
        </authorList>
    </citation>
    <scope>IDENTIFICATION</scope>
</reference>
<dbReference type="HOGENOM" id="CLU_713627_0_0_1"/>
<evidence type="ECO:0000256" key="1">
    <source>
        <dbReference type="ARBA" id="ARBA00023157"/>
    </source>
</evidence>
<feature type="disulfide bond" evidence="2">
    <location>
        <begin position="34"/>
        <end position="49"/>
    </location>
</feature>
<dbReference type="SMART" id="SM00018">
    <property type="entry name" value="PD"/>
    <property type="match status" value="2"/>
</dbReference>
<name>H2XZC8_CIOIN</name>
<evidence type="ECO:0000259" key="4">
    <source>
        <dbReference type="PROSITE" id="PS51448"/>
    </source>
</evidence>
<dbReference type="PROSITE" id="PS51448">
    <property type="entry name" value="P_TREFOIL_2"/>
    <property type="match status" value="2"/>
</dbReference>
<keyword evidence="1 2" id="KW-1015">Disulfide bond</keyword>
<dbReference type="OrthoDB" id="1334205at2759"/>
<comment type="caution">
    <text evidence="2">Lacks conserved residue(s) required for the propagation of feature annotation.</text>
</comment>
<reference evidence="5" key="4">
    <citation type="submission" date="2025-09" db="UniProtKB">
        <authorList>
            <consortium name="Ensembl"/>
        </authorList>
    </citation>
    <scope>IDENTIFICATION</scope>
</reference>
<reference evidence="5" key="2">
    <citation type="journal article" date="2008" name="Genome Biol.">
        <title>Improved genome assembly and evidence-based global gene model set for the chordate Ciona intestinalis: new insight into intron and operon populations.</title>
        <authorList>
            <person name="Satou Y."/>
            <person name="Mineta K."/>
            <person name="Ogasawara M."/>
            <person name="Sasakura Y."/>
            <person name="Shoguchi E."/>
            <person name="Ueno K."/>
            <person name="Yamada L."/>
            <person name="Matsumoto J."/>
            <person name="Wasserscheid J."/>
            <person name="Dewar K."/>
            <person name="Wiley G.B."/>
            <person name="Macmil S.L."/>
            <person name="Roe B.A."/>
            <person name="Zeller R.W."/>
            <person name="Hastings K.E."/>
            <person name="Lemaire P."/>
            <person name="Lindquist E."/>
            <person name="Endo T."/>
            <person name="Hotta K."/>
            <person name="Inaba K."/>
        </authorList>
    </citation>
    <scope>NUCLEOTIDE SEQUENCE [LARGE SCALE GENOMIC DNA]</scope>
    <source>
        <strain evidence="5">wild type</strain>
    </source>
</reference>
<dbReference type="CDD" id="cd00111">
    <property type="entry name" value="Trefoil"/>
    <property type="match status" value="1"/>
</dbReference>
<dbReference type="AlphaFoldDB" id="H2XZC8"/>
<evidence type="ECO:0000256" key="3">
    <source>
        <dbReference type="SAM" id="SignalP"/>
    </source>
</evidence>
<dbReference type="GeneID" id="100183484"/>
<feature type="chain" id="PRO_5014093637" evidence="3">
    <location>
        <begin position="21"/>
        <end position="387"/>
    </location>
</feature>
<dbReference type="Ensembl" id="ENSCINT00000032534.1">
    <property type="protein sequence ID" value="ENSCINP00000035012.1"/>
    <property type="gene ID" value="ENSCING00000020759.1"/>
</dbReference>
<dbReference type="GeneTree" id="ENSGT00660000097417"/>
<dbReference type="Gene3D" id="4.10.110.10">
    <property type="entry name" value="Spasmolytic Protein, domain 1"/>
    <property type="match status" value="2"/>
</dbReference>
<dbReference type="Pfam" id="PF00088">
    <property type="entry name" value="Trefoil"/>
    <property type="match status" value="1"/>
</dbReference>
<feature type="domain" description="P-type" evidence="4">
    <location>
        <begin position="78"/>
        <end position="129"/>
    </location>
</feature>
<feature type="domain" description="P-type" evidence="4">
    <location>
        <begin position="20"/>
        <end position="66"/>
    </location>
</feature>
<keyword evidence="6" id="KW-1185">Reference proteome</keyword>
<dbReference type="InterPro" id="IPR044913">
    <property type="entry name" value="P_trefoil_dom_sf"/>
</dbReference>
<keyword evidence="3" id="KW-0732">Signal</keyword>
<dbReference type="InterPro" id="IPR000519">
    <property type="entry name" value="P_trefoil_dom"/>
</dbReference>
<protein>
    <submittedName>
        <fullName evidence="5">Uncharacterized LOC100183484</fullName>
    </submittedName>
</protein>
<reference evidence="6" key="1">
    <citation type="journal article" date="2002" name="Science">
        <title>The draft genome of Ciona intestinalis: insights into chordate and vertebrate origins.</title>
        <authorList>
            <person name="Dehal P."/>
            <person name="Satou Y."/>
            <person name="Campbell R.K."/>
            <person name="Chapman J."/>
            <person name="Degnan B."/>
            <person name="De Tomaso A."/>
            <person name="Davidson B."/>
            <person name="Di Gregorio A."/>
            <person name="Gelpke M."/>
            <person name="Goodstein D.M."/>
            <person name="Harafuji N."/>
            <person name="Hastings K.E."/>
            <person name="Ho I."/>
            <person name="Hotta K."/>
            <person name="Huang W."/>
            <person name="Kawashima T."/>
            <person name="Lemaire P."/>
            <person name="Martinez D."/>
            <person name="Meinertzhagen I.A."/>
            <person name="Necula S."/>
            <person name="Nonaka M."/>
            <person name="Putnam N."/>
            <person name="Rash S."/>
            <person name="Saiga H."/>
            <person name="Satake M."/>
            <person name="Terry A."/>
            <person name="Yamada L."/>
            <person name="Wang H.G."/>
            <person name="Awazu S."/>
            <person name="Azumi K."/>
            <person name="Boore J."/>
            <person name="Branno M."/>
            <person name="Chin-Bow S."/>
            <person name="DeSantis R."/>
            <person name="Doyle S."/>
            <person name="Francino P."/>
            <person name="Keys D.N."/>
            <person name="Haga S."/>
            <person name="Hayashi H."/>
            <person name="Hino K."/>
            <person name="Imai K.S."/>
            <person name="Inaba K."/>
            <person name="Kano S."/>
            <person name="Kobayashi K."/>
            <person name="Kobayashi M."/>
            <person name="Lee B.I."/>
            <person name="Makabe K.W."/>
            <person name="Manohar C."/>
            <person name="Matassi G."/>
            <person name="Medina M."/>
            <person name="Mochizuki Y."/>
            <person name="Mount S."/>
            <person name="Morishita T."/>
            <person name="Miura S."/>
            <person name="Nakayama A."/>
            <person name="Nishizaka S."/>
            <person name="Nomoto H."/>
            <person name="Ohta F."/>
            <person name="Oishi K."/>
            <person name="Rigoutsos I."/>
            <person name="Sano M."/>
            <person name="Sasaki A."/>
            <person name="Sasakura Y."/>
            <person name="Shoguchi E."/>
            <person name="Shin-i T."/>
            <person name="Spagnuolo A."/>
            <person name="Stainier D."/>
            <person name="Suzuki M.M."/>
            <person name="Tassy O."/>
            <person name="Takatori N."/>
            <person name="Tokuoka M."/>
            <person name="Yagi K."/>
            <person name="Yoshizaki F."/>
            <person name="Wada S."/>
            <person name="Zhang C."/>
            <person name="Hyatt P.D."/>
            <person name="Larimer F."/>
            <person name="Detter C."/>
            <person name="Doggett N."/>
            <person name="Glavina T."/>
            <person name="Hawkins T."/>
            <person name="Richardson P."/>
            <person name="Lucas S."/>
            <person name="Kohara Y."/>
            <person name="Levine M."/>
            <person name="Satoh N."/>
            <person name="Rokhsar D.S."/>
        </authorList>
    </citation>
    <scope>NUCLEOTIDE SEQUENCE [LARGE SCALE GENOMIC DNA]</scope>
</reference>
<dbReference type="SUPFAM" id="SSF57492">
    <property type="entry name" value="Trefoil"/>
    <property type="match status" value="1"/>
</dbReference>
<evidence type="ECO:0000256" key="2">
    <source>
        <dbReference type="PROSITE-ProRule" id="PRU00779"/>
    </source>
</evidence>
<accession>A0A1W2W1U9</accession>
<dbReference type="InParanoid" id="H2XZC8"/>
<evidence type="ECO:0000313" key="6">
    <source>
        <dbReference type="Proteomes" id="UP000008144"/>
    </source>
</evidence>
<evidence type="ECO:0000313" key="5">
    <source>
        <dbReference type="Ensembl" id="ENSCINP00000035012.1"/>
    </source>
</evidence>
<dbReference type="KEGG" id="cin:100183484"/>
<organism evidence="5 6">
    <name type="scientific">Ciona intestinalis</name>
    <name type="common">Transparent sea squirt</name>
    <name type="synonym">Ascidia intestinalis</name>
    <dbReference type="NCBI Taxonomy" id="7719"/>
    <lineage>
        <taxon>Eukaryota</taxon>
        <taxon>Metazoa</taxon>
        <taxon>Chordata</taxon>
        <taxon>Tunicata</taxon>
        <taxon>Ascidiacea</taxon>
        <taxon>Phlebobranchia</taxon>
        <taxon>Cionidae</taxon>
        <taxon>Ciona</taxon>
    </lineage>
</organism>
<dbReference type="Proteomes" id="UP000008144">
    <property type="component" value="Chromosome 3"/>
</dbReference>
<gene>
    <name evidence="5" type="primary">LOC100183484</name>
</gene>
<sequence>MGFSCAVCVILVSIAAQVWASCLTNVDADKRIDCYPKPYDQSTCEANKCVWCTGEASNIPTCFINETEPFKIVQMAASNCQSKDNCKVKVDCHPDIITYQPSEELCTTRGCLWFGSDAATSEPKCVYYNNSIVSAFPVFPGVFPIYEIASTCTSCETCTNKVQCLAHIPSDQVTAERCVREGCLWCECTNECIVAGTSALATLGSQCYSCDNCTDNAYMVASNSDDCKKHHGTWCEKRDTNKQCIVLHDVSEDDCTIRRVGEENCKSCTTCEEIFDCSTSVNETAVTCELKGCLWCSNTANQSTCRYGSNGYTCMNKDVCGVQYPRYQDIEFKISNGQRPHTTKLMEVLCYTQLGIWSEDFSSRCISASPLYLAPLFRDIEDNASLA</sequence>
<dbReference type="RefSeq" id="XP_002121391.1">
    <property type="nucleotide sequence ID" value="XM_002121355.5"/>
</dbReference>
<feature type="signal peptide" evidence="3">
    <location>
        <begin position="1"/>
        <end position="20"/>
    </location>
</feature>